<dbReference type="Pfam" id="PF12932">
    <property type="entry name" value="Sec16"/>
    <property type="match status" value="1"/>
</dbReference>
<keyword evidence="5 6" id="KW-0931">ER-Golgi transport</keyword>
<dbReference type="Gene3D" id="1.25.40.1030">
    <property type="match status" value="1"/>
</dbReference>
<dbReference type="GO" id="GO:0016192">
    <property type="term" value="P:vesicle-mediated transport"/>
    <property type="evidence" value="ECO:0007669"/>
    <property type="project" value="UniProtKB-KW"/>
</dbReference>
<dbReference type="Pfam" id="PF12931">
    <property type="entry name" value="TPR_Sec16"/>
    <property type="match status" value="1"/>
</dbReference>
<dbReference type="AlphaFoldDB" id="A0A3P7IS34"/>
<gene>
    <name evidence="9" type="ORF">SVUK_LOCUS2185</name>
</gene>
<dbReference type="GO" id="GO:0070971">
    <property type="term" value="C:endoplasmic reticulum exit site"/>
    <property type="evidence" value="ECO:0007669"/>
    <property type="project" value="TreeGrafter"/>
</dbReference>
<evidence type="ECO:0000313" key="10">
    <source>
        <dbReference type="Proteomes" id="UP000270094"/>
    </source>
</evidence>
<dbReference type="Proteomes" id="UP000270094">
    <property type="component" value="Unassembled WGS sequence"/>
</dbReference>
<dbReference type="InterPro" id="IPR024340">
    <property type="entry name" value="Sec16_CCD"/>
</dbReference>
<evidence type="ECO:0000256" key="4">
    <source>
        <dbReference type="ARBA" id="ARBA00022824"/>
    </source>
</evidence>
<dbReference type="GO" id="GO:0012507">
    <property type="term" value="C:ER to Golgi transport vesicle membrane"/>
    <property type="evidence" value="ECO:0007669"/>
    <property type="project" value="TreeGrafter"/>
</dbReference>
<name>A0A3P7IS34_STRVU</name>
<keyword evidence="3 6" id="KW-0813">Transport</keyword>
<sequence>MFSISERTSLDGNFYDGISEILSTEPNQRETNETFGKKFSRRFAIITATKILFPFKAPLKHRVPHAFVTFGYGGKMVTVDPRNSSASVIQIDDIKTVLRDPHSVRLIDAVQKFRGPLLVGQTSPHTVRLYIERQIKRIRRYELASESSFNNDVLDCLLMWQLLGLLVQQQGRVTGTDLARLLVENRSAPSEEAQRCHLHRGESCTPTNPSCEATVISQSYALCERRGYDRFTDLLLGGHIHEAIECALQDGLYADAMILARRLLTDEPAKLLEIEEQLLATRLRCDPLVTLLSVAAKHTPINPDSGCWRSHLAIVLANLTSQEAMEFVYDLGKVLAKRDCNSAADFCFLAVSILTGMNPFKIVEACPDSRVSRQHITLI</sequence>
<feature type="domain" description="Sec16 central conserved" evidence="8">
    <location>
        <begin position="65"/>
        <end position="171"/>
    </location>
</feature>
<dbReference type="PANTHER" id="PTHR13402:SF6">
    <property type="entry name" value="SECRETORY 16, ISOFORM I"/>
    <property type="match status" value="1"/>
</dbReference>
<dbReference type="EMBL" id="UYYB01004833">
    <property type="protein sequence ID" value="VDM67187.1"/>
    <property type="molecule type" value="Genomic_DNA"/>
</dbReference>
<dbReference type="GO" id="GO:0070973">
    <property type="term" value="P:protein localization to endoplasmic reticulum exit site"/>
    <property type="evidence" value="ECO:0007669"/>
    <property type="project" value="TreeGrafter"/>
</dbReference>
<evidence type="ECO:0000256" key="1">
    <source>
        <dbReference type="ARBA" id="ARBA00004240"/>
    </source>
</evidence>
<feature type="non-terminal residue" evidence="9">
    <location>
        <position position="379"/>
    </location>
</feature>
<dbReference type="GO" id="GO:0015031">
    <property type="term" value="P:protein transport"/>
    <property type="evidence" value="ECO:0007669"/>
    <property type="project" value="UniProtKB-KW"/>
</dbReference>
<evidence type="ECO:0000259" key="7">
    <source>
        <dbReference type="Pfam" id="PF12931"/>
    </source>
</evidence>
<keyword evidence="6" id="KW-0653">Protein transport</keyword>
<evidence type="ECO:0000256" key="3">
    <source>
        <dbReference type="ARBA" id="ARBA00022448"/>
    </source>
</evidence>
<organism evidence="9 10">
    <name type="scientific">Strongylus vulgaris</name>
    <name type="common">Blood worm</name>
    <dbReference type="NCBI Taxonomy" id="40348"/>
    <lineage>
        <taxon>Eukaryota</taxon>
        <taxon>Metazoa</taxon>
        <taxon>Ecdysozoa</taxon>
        <taxon>Nematoda</taxon>
        <taxon>Chromadorea</taxon>
        <taxon>Rhabditida</taxon>
        <taxon>Rhabditina</taxon>
        <taxon>Rhabditomorpha</taxon>
        <taxon>Strongyloidea</taxon>
        <taxon>Strongylidae</taxon>
        <taxon>Strongylus</taxon>
    </lineage>
</organism>
<keyword evidence="4 6" id="KW-0256">Endoplasmic reticulum</keyword>
<evidence type="ECO:0000256" key="2">
    <source>
        <dbReference type="ARBA" id="ARBA00005927"/>
    </source>
</evidence>
<keyword evidence="6" id="KW-0333">Golgi apparatus</keyword>
<dbReference type="PANTHER" id="PTHR13402">
    <property type="entry name" value="RGPR-RELATED"/>
    <property type="match status" value="1"/>
</dbReference>
<evidence type="ECO:0000259" key="8">
    <source>
        <dbReference type="Pfam" id="PF12932"/>
    </source>
</evidence>
<comment type="similarity">
    <text evidence="2 6">Belongs to the SEC16 family.</text>
</comment>
<dbReference type="OrthoDB" id="8918678at2759"/>
<dbReference type="InterPro" id="IPR024298">
    <property type="entry name" value="Sec16_Sec23-bd"/>
</dbReference>
<reference evidence="9 10" key="1">
    <citation type="submission" date="2018-11" db="EMBL/GenBank/DDBJ databases">
        <authorList>
            <consortium name="Pathogen Informatics"/>
        </authorList>
    </citation>
    <scope>NUCLEOTIDE SEQUENCE [LARGE SCALE GENOMIC DNA]</scope>
</reference>
<keyword evidence="6" id="KW-0472">Membrane</keyword>
<dbReference type="GO" id="GO:0007030">
    <property type="term" value="P:Golgi organization"/>
    <property type="evidence" value="ECO:0007669"/>
    <property type="project" value="TreeGrafter"/>
</dbReference>
<protein>
    <recommendedName>
        <fullName evidence="6">Protein transport protein sec16</fullName>
    </recommendedName>
</protein>
<keyword evidence="10" id="KW-1185">Reference proteome</keyword>
<comment type="subcellular location">
    <subcellularLocation>
        <location evidence="1">Endoplasmic reticulum</location>
    </subcellularLocation>
    <subcellularLocation>
        <location evidence="6">Golgi apparatus membrane</location>
    </subcellularLocation>
</comment>
<evidence type="ECO:0000313" key="9">
    <source>
        <dbReference type="EMBL" id="VDM67187.1"/>
    </source>
</evidence>
<proteinExistence type="inferred from homology"/>
<feature type="domain" description="Sec16 Sec23-binding" evidence="7">
    <location>
        <begin position="308"/>
        <end position="351"/>
    </location>
</feature>
<evidence type="ECO:0000256" key="6">
    <source>
        <dbReference type="RuleBase" id="RU364101"/>
    </source>
</evidence>
<accession>A0A3P7IS34</accession>
<dbReference type="GO" id="GO:0000139">
    <property type="term" value="C:Golgi membrane"/>
    <property type="evidence" value="ECO:0007669"/>
    <property type="project" value="UniProtKB-SubCell"/>
</dbReference>
<evidence type="ECO:0000256" key="5">
    <source>
        <dbReference type="ARBA" id="ARBA00022892"/>
    </source>
</evidence>